<sequence>MTKNFNITRVINGTKYLCKEIIVENTKMFLQKRVNNTFLRKYLGHRTSTTTQPSVIVTKKLGCIVDSSYTFFSENFFEFLYKDYPIGLKIFLILLIVFSILILIFTFFRFLSFIKEKFCFFIKRRRNLDIQQNNFENV</sequence>
<reference evidence="2 3" key="1">
    <citation type="submission" date="2018-10" db="EMBL/GenBank/DDBJ databases">
        <title>Draft genome sequence of the microsporidian Tubulinosema ratisbonensis.</title>
        <authorList>
            <person name="Polonais V."/>
            <person name="Peyretaillade E."/>
            <person name="Niehus S."/>
            <person name="Wawrzyniak I."/>
            <person name="Franchet A."/>
            <person name="Gaspin C."/>
            <person name="Reichstadt M."/>
            <person name="Belser C."/>
            <person name="Labadie K."/>
            <person name="Delbac F."/>
            <person name="Ferrandon D."/>
        </authorList>
    </citation>
    <scope>NUCLEOTIDE SEQUENCE [LARGE SCALE GENOMIC DNA]</scope>
    <source>
        <strain evidence="2 3">Franzen</strain>
    </source>
</reference>
<evidence type="ECO:0000256" key="1">
    <source>
        <dbReference type="SAM" id="Phobius"/>
    </source>
</evidence>
<keyword evidence="3" id="KW-1185">Reference proteome</keyword>
<dbReference type="Proteomes" id="UP000282876">
    <property type="component" value="Unassembled WGS sequence"/>
</dbReference>
<comment type="caution">
    <text evidence="2">The sequence shown here is derived from an EMBL/GenBank/DDBJ whole genome shotgun (WGS) entry which is preliminary data.</text>
</comment>
<proteinExistence type="predicted"/>
<dbReference type="VEuPathDB" id="MicrosporidiaDB:TUBRATIS_005420"/>
<accession>A0A437ANZ0</accession>
<keyword evidence="1" id="KW-0472">Membrane</keyword>
<organism evidence="2 3">
    <name type="scientific">Tubulinosema ratisbonensis</name>
    <dbReference type="NCBI Taxonomy" id="291195"/>
    <lineage>
        <taxon>Eukaryota</taxon>
        <taxon>Fungi</taxon>
        <taxon>Fungi incertae sedis</taxon>
        <taxon>Microsporidia</taxon>
        <taxon>Tubulinosematoidea</taxon>
        <taxon>Tubulinosematidae</taxon>
        <taxon>Tubulinosema</taxon>
    </lineage>
</organism>
<name>A0A437ANZ0_9MICR</name>
<dbReference type="EMBL" id="RCSS01000118">
    <property type="protein sequence ID" value="RVD92935.1"/>
    <property type="molecule type" value="Genomic_DNA"/>
</dbReference>
<evidence type="ECO:0000313" key="2">
    <source>
        <dbReference type="EMBL" id="RVD92935.1"/>
    </source>
</evidence>
<gene>
    <name evidence="2" type="ORF">TUBRATIS_005420</name>
</gene>
<evidence type="ECO:0000313" key="3">
    <source>
        <dbReference type="Proteomes" id="UP000282876"/>
    </source>
</evidence>
<protein>
    <submittedName>
        <fullName evidence="2">Uncharacterized protein</fullName>
    </submittedName>
</protein>
<keyword evidence="1" id="KW-0812">Transmembrane</keyword>
<keyword evidence="1" id="KW-1133">Transmembrane helix</keyword>
<feature type="transmembrane region" description="Helical" evidence="1">
    <location>
        <begin position="86"/>
        <end position="108"/>
    </location>
</feature>
<dbReference type="AlphaFoldDB" id="A0A437ANZ0"/>